<protein>
    <submittedName>
        <fullName evidence="2">Uncharacterized protein</fullName>
    </submittedName>
</protein>
<dbReference type="Proteomes" id="UP000536624">
    <property type="component" value="Unassembled WGS sequence"/>
</dbReference>
<proteinExistence type="predicted"/>
<sequence length="78" mass="8749">MLALLVRPDFGRHLIHQLGQDDLRQPWKQRQPRPSDGRAKRIRADAGARTRSAPPRALLVYLFARRALVKGLTGVGGK</sequence>
<name>A0A7X5WX45_STRMQ</name>
<evidence type="ECO:0000256" key="1">
    <source>
        <dbReference type="SAM" id="MobiDB-lite"/>
    </source>
</evidence>
<evidence type="ECO:0000313" key="3">
    <source>
        <dbReference type="Proteomes" id="UP000536624"/>
    </source>
</evidence>
<feature type="compositionally biased region" description="Basic and acidic residues" evidence="1">
    <location>
        <begin position="33"/>
        <end position="48"/>
    </location>
</feature>
<dbReference type="EMBL" id="JAALLH010000001">
    <property type="protein sequence ID" value="NIY62344.1"/>
    <property type="molecule type" value="Genomic_DNA"/>
</dbReference>
<feature type="region of interest" description="Disordered" evidence="1">
    <location>
        <begin position="21"/>
        <end position="50"/>
    </location>
</feature>
<gene>
    <name evidence="2" type="ORF">SMALB_0252</name>
</gene>
<reference evidence="2 3" key="1">
    <citation type="submission" date="2020-02" db="EMBL/GenBank/DDBJ databases">
        <title>Streptomyces malaysiensis DSM14702 (JHCC583434, PFL_A843) Genome sequencing and assembly.</title>
        <authorList>
            <person name="Samborskyy M."/>
        </authorList>
    </citation>
    <scope>NUCLEOTIDE SEQUENCE [LARGE SCALE GENOMIC DNA]</scope>
    <source>
        <strain evidence="2 3">DSM 14702</strain>
    </source>
</reference>
<comment type="caution">
    <text evidence="2">The sequence shown here is derived from an EMBL/GenBank/DDBJ whole genome shotgun (WGS) entry which is preliminary data.</text>
</comment>
<accession>A0A7X5WX45</accession>
<evidence type="ECO:0000313" key="2">
    <source>
        <dbReference type="EMBL" id="NIY62344.1"/>
    </source>
</evidence>
<organism evidence="2 3">
    <name type="scientific">Streptomyces malaysiensis</name>
    <dbReference type="NCBI Taxonomy" id="92644"/>
    <lineage>
        <taxon>Bacteria</taxon>
        <taxon>Bacillati</taxon>
        <taxon>Actinomycetota</taxon>
        <taxon>Actinomycetes</taxon>
        <taxon>Kitasatosporales</taxon>
        <taxon>Streptomycetaceae</taxon>
        <taxon>Streptomyces</taxon>
        <taxon>Streptomyces violaceusniger group</taxon>
    </lineage>
</organism>
<dbReference type="AlphaFoldDB" id="A0A7X5WX45"/>